<name>A0AAP2Z4C9_9EURY</name>
<dbReference type="NCBIfam" id="NF033497">
    <property type="entry name" value="rubre_like_arch"/>
    <property type="match status" value="1"/>
</dbReference>
<dbReference type="Pfam" id="PF23455">
    <property type="entry name" value="DUF7129"/>
    <property type="match status" value="1"/>
</dbReference>
<dbReference type="InterPro" id="IPR055553">
    <property type="entry name" value="DUF7129"/>
</dbReference>
<dbReference type="Proteomes" id="UP001321047">
    <property type="component" value="Unassembled WGS sequence"/>
</dbReference>
<reference evidence="2 3" key="1">
    <citation type="submission" date="2022-09" db="EMBL/GenBank/DDBJ databases">
        <title>Enrichment on poylsaccharides allowed isolation of novel metabolic and taxonomic groups of Haloarchaea.</title>
        <authorList>
            <person name="Sorokin D.Y."/>
            <person name="Elcheninov A.G."/>
            <person name="Khizhniak T.V."/>
            <person name="Kolganova T.V."/>
            <person name="Kublanov I.V."/>
        </authorList>
    </citation>
    <scope>NUCLEOTIDE SEQUENCE [LARGE SCALE GENOMIC DNA]</scope>
    <source>
        <strain evidence="2 3">AArc-curdl1</strain>
    </source>
</reference>
<keyword evidence="3" id="KW-1185">Reference proteome</keyword>
<dbReference type="AlphaFoldDB" id="A0AAP2Z4C9"/>
<dbReference type="RefSeq" id="WP_342805368.1">
    <property type="nucleotide sequence ID" value="NZ_JAOPJZ010000001.1"/>
</dbReference>
<proteinExistence type="predicted"/>
<protein>
    <submittedName>
        <fullName evidence="2">Rubrerythrin-like domain-containing protein</fullName>
    </submittedName>
</protein>
<accession>A0AAP2Z4C9</accession>
<comment type="caution">
    <text evidence="2">The sequence shown here is derived from an EMBL/GenBank/DDBJ whole genome shotgun (WGS) entry which is preliminary data.</text>
</comment>
<feature type="domain" description="DUF7129" evidence="1">
    <location>
        <begin position="3"/>
        <end position="47"/>
    </location>
</feature>
<evidence type="ECO:0000313" key="3">
    <source>
        <dbReference type="Proteomes" id="UP001321047"/>
    </source>
</evidence>
<sequence>MVRSDPYTPSGYDVECYECSFREQTDSRPGRCPVCGGPVHNVAVPRE</sequence>
<organism evidence="2 3">
    <name type="scientific">Natronosalvus hydrolyticus</name>
    <dbReference type="NCBI Taxonomy" id="2979988"/>
    <lineage>
        <taxon>Archaea</taxon>
        <taxon>Methanobacteriati</taxon>
        <taxon>Methanobacteriota</taxon>
        <taxon>Stenosarchaea group</taxon>
        <taxon>Halobacteria</taxon>
        <taxon>Halobacteriales</taxon>
        <taxon>Natrialbaceae</taxon>
        <taxon>Natronosalvus</taxon>
    </lineage>
</organism>
<evidence type="ECO:0000259" key="1">
    <source>
        <dbReference type="Pfam" id="PF23455"/>
    </source>
</evidence>
<evidence type="ECO:0000313" key="2">
    <source>
        <dbReference type="EMBL" id="MCU4750512.1"/>
    </source>
</evidence>
<dbReference type="EMBL" id="JAOPJZ010000001">
    <property type="protein sequence ID" value="MCU4750512.1"/>
    <property type="molecule type" value="Genomic_DNA"/>
</dbReference>
<gene>
    <name evidence="2" type="ORF">OB919_00715</name>
</gene>